<evidence type="ECO:0000313" key="1">
    <source>
        <dbReference type="EMBL" id="GAA2397480.1"/>
    </source>
</evidence>
<proteinExistence type="predicted"/>
<protein>
    <submittedName>
        <fullName evidence="1">Uncharacterized protein</fullName>
    </submittedName>
</protein>
<comment type="caution">
    <text evidence="1">The sequence shown here is derived from an EMBL/GenBank/DDBJ whole genome shotgun (WGS) entry which is preliminary data.</text>
</comment>
<organism evidence="1 2">
    <name type="scientific">Streptomyces glaucosporus</name>
    <dbReference type="NCBI Taxonomy" id="284044"/>
    <lineage>
        <taxon>Bacteria</taxon>
        <taxon>Bacillati</taxon>
        <taxon>Actinomycetota</taxon>
        <taxon>Actinomycetes</taxon>
        <taxon>Kitasatosporales</taxon>
        <taxon>Streptomycetaceae</taxon>
        <taxon>Streptomyces</taxon>
    </lineage>
</organism>
<gene>
    <name evidence="1" type="ORF">GCM10010420_24330</name>
</gene>
<dbReference type="Proteomes" id="UP001500058">
    <property type="component" value="Unassembled WGS sequence"/>
</dbReference>
<evidence type="ECO:0000313" key="2">
    <source>
        <dbReference type="Proteomes" id="UP001500058"/>
    </source>
</evidence>
<sequence>MGCEVLRRRKGQANSGTSLDCIAEVNGARFENEVSVFNTKVVEEGEIGNSIASRRKEPYSHTLVAAGNWYIRVLNPIYAPRIAEALDAVVLPPLFPLPDIPDEPRYTDPDALADALDGSVGCAERKPEKGSANVMTCVTEKPGEKPCARLELHGSAAARDDALRQLMSVPELPRFVVTAANWSVQFCDESVGRAAARDLGAAVVDHEGGWPVLDP</sequence>
<accession>A0ABN3I9X7</accession>
<keyword evidence="2" id="KW-1185">Reference proteome</keyword>
<name>A0ABN3I9X7_9ACTN</name>
<reference evidence="1 2" key="1">
    <citation type="journal article" date="2019" name="Int. J. Syst. Evol. Microbiol.">
        <title>The Global Catalogue of Microorganisms (GCM) 10K type strain sequencing project: providing services to taxonomists for standard genome sequencing and annotation.</title>
        <authorList>
            <consortium name="The Broad Institute Genomics Platform"/>
            <consortium name="The Broad Institute Genome Sequencing Center for Infectious Disease"/>
            <person name="Wu L."/>
            <person name="Ma J."/>
        </authorList>
    </citation>
    <scope>NUCLEOTIDE SEQUENCE [LARGE SCALE GENOMIC DNA]</scope>
    <source>
        <strain evidence="1 2">JCM 6921</strain>
    </source>
</reference>
<dbReference type="EMBL" id="BAAATJ010000009">
    <property type="protein sequence ID" value="GAA2397480.1"/>
    <property type="molecule type" value="Genomic_DNA"/>
</dbReference>